<organism evidence="1 2">
    <name type="scientific">Rubus argutus</name>
    <name type="common">Southern blackberry</name>
    <dbReference type="NCBI Taxonomy" id="59490"/>
    <lineage>
        <taxon>Eukaryota</taxon>
        <taxon>Viridiplantae</taxon>
        <taxon>Streptophyta</taxon>
        <taxon>Embryophyta</taxon>
        <taxon>Tracheophyta</taxon>
        <taxon>Spermatophyta</taxon>
        <taxon>Magnoliopsida</taxon>
        <taxon>eudicotyledons</taxon>
        <taxon>Gunneridae</taxon>
        <taxon>Pentapetalae</taxon>
        <taxon>rosids</taxon>
        <taxon>fabids</taxon>
        <taxon>Rosales</taxon>
        <taxon>Rosaceae</taxon>
        <taxon>Rosoideae</taxon>
        <taxon>Rosoideae incertae sedis</taxon>
        <taxon>Rubus</taxon>
    </lineage>
</organism>
<gene>
    <name evidence="1" type="ORF">M0R45_019606</name>
</gene>
<dbReference type="AlphaFoldDB" id="A0AAW1X8B7"/>
<reference evidence="1 2" key="1">
    <citation type="journal article" date="2023" name="G3 (Bethesda)">
        <title>A chromosome-length genome assembly and annotation of blackberry (Rubus argutus, cv. 'Hillquist').</title>
        <authorList>
            <person name="Bruna T."/>
            <person name="Aryal R."/>
            <person name="Dudchenko O."/>
            <person name="Sargent D.J."/>
            <person name="Mead D."/>
            <person name="Buti M."/>
            <person name="Cavallini A."/>
            <person name="Hytonen T."/>
            <person name="Andres J."/>
            <person name="Pham M."/>
            <person name="Weisz D."/>
            <person name="Mascagni F."/>
            <person name="Usai G."/>
            <person name="Natali L."/>
            <person name="Bassil N."/>
            <person name="Fernandez G.E."/>
            <person name="Lomsadze A."/>
            <person name="Armour M."/>
            <person name="Olukolu B."/>
            <person name="Poorten T."/>
            <person name="Britton C."/>
            <person name="Davik J."/>
            <person name="Ashrafi H."/>
            <person name="Aiden E.L."/>
            <person name="Borodovsky M."/>
            <person name="Worthington M."/>
        </authorList>
    </citation>
    <scope>NUCLEOTIDE SEQUENCE [LARGE SCALE GENOMIC DNA]</scope>
    <source>
        <strain evidence="1">PI 553951</strain>
    </source>
</reference>
<proteinExistence type="predicted"/>
<protein>
    <submittedName>
        <fullName evidence="1">Uncharacterized protein</fullName>
    </submittedName>
</protein>
<name>A0AAW1X8B7_RUBAR</name>
<keyword evidence="2" id="KW-1185">Reference proteome</keyword>
<evidence type="ECO:0000313" key="1">
    <source>
        <dbReference type="EMBL" id="KAK9932366.1"/>
    </source>
</evidence>
<dbReference type="EMBL" id="JBEDUW010000004">
    <property type="protein sequence ID" value="KAK9932366.1"/>
    <property type="molecule type" value="Genomic_DNA"/>
</dbReference>
<sequence>MRPKRKNMFPYHIILEFMTSSEGHTANMLQRNNFKKEVKNLTIDLNHQGVQLFRWPPRGGLGGDGKQAARRARMNGGLSSSTVWIKLGLGSFGIDGTESTGRGAVRPWFVMEVVIWDFDCDGFVHLQVIRGRGARIELRMMIGEMVGCE</sequence>
<accession>A0AAW1X8B7</accession>
<dbReference type="Proteomes" id="UP001457282">
    <property type="component" value="Unassembled WGS sequence"/>
</dbReference>
<comment type="caution">
    <text evidence="1">The sequence shown here is derived from an EMBL/GenBank/DDBJ whole genome shotgun (WGS) entry which is preliminary data.</text>
</comment>
<evidence type="ECO:0000313" key="2">
    <source>
        <dbReference type="Proteomes" id="UP001457282"/>
    </source>
</evidence>